<evidence type="ECO:0000313" key="3">
    <source>
        <dbReference type="Proteomes" id="UP000031847"/>
    </source>
</evidence>
<dbReference type="GO" id="GO:0006979">
    <property type="term" value="P:response to oxidative stress"/>
    <property type="evidence" value="ECO:0007669"/>
    <property type="project" value="InterPro"/>
</dbReference>
<dbReference type="InterPro" id="IPR003718">
    <property type="entry name" value="OsmC/Ohr_fam"/>
</dbReference>
<gene>
    <name evidence="2" type="ORF">JCM5805K_0690</name>
</gene>
<dbReference type="SUPFAM" id="SSF82784">
    <property type="entry name" value="OsmC-like"/>
    <property type="match status" value="1"/>
</dbReference>
<dbReference type="Gene3D" id="3.30.300.20">
    <property type="match status" value="1"/>
</dbReference>
<evidence type="ECO:0000256" key="1">
    <source>
        <dbReference type="ARBA" id="ARBA00007378"/>
    </source>
</evidence>
<name>A0A0B8QRK1_LACLL</name>
<dbReference type="InterPro" id="IPR036102">
    <property type="entry name" value="OsmC/Ohrsf"/>
</dbReference>
<reference evidence="2 3" key="1">
    <citation type="submission" date="2015-01" db="EMBL/GenBank/DDBJ databases">
        <title>Lactococcus lactis subsp.lactis JCM 5805 whole genome shotgun sequence.</title>
        <authorList>
            <person name="Fujii T."/>
            <person name="Tomita Y."/>
            <person name="Ikushima S."/>
            <person name="Fujiwara D."/>
        </authorList>
    </citation>
    <scope>NUCLEOTIDE SEQUENCE [LARGE SCALE GENOMIC DNA]</scope>
    <source>
        <strain evidence="2 3">JCM 5805</strain>
    </source>
</reference>
<evidence type="ECO:0000313" key="2">
    <source>
        <dbReference type="EMBL" id="GAM79582.1"/>
    </source>
</evidence>
<organism evidence="2 3">
    <name type="scientific">Lactococcus lactis subsp. lactis</name>
    <name type="common">Streptococcus lactis</name>
    <dbReference type="NCBI Taxonomy" id="1360"/>
    <lineage>
        <taxon>Bacteria</taxon>
        <taxon>Bacillati</taxon>
        <taxon>Bacillota</taxon>
        <taxon>Bacilli</taxon>
        <taxon>Lactobacillales</taxon>
        <taxon>Streptococcaceae</taxon>
        <taxon>Lactococcus</taxon>
    </lineage>
</organism>
<comment type="similarity">
    <text evidence="1">Belongs to the OsmC/Ohr family.</text>
</comment>
<dbReference type="EMBL" id="BBSI01000017">
    <property type="protein sequence ID" value="GAM79582.1"/>
    <property type="molecule type" value="Genomic_DNA"/>
</dbReference>
<comment type="caution">
    <text evidence="2">The sequence shown here is derived from an EMBL/GenBank/DDBJ whole genome shotgun (WGS) entry which is preliminary data.</text>
</comment>
<protein>
    <submittedName>
        <fullName evidence="2">Predicted redox protein, regulator of disulfide bond formation</fullName>
    </submittedName>
</protein>
<dbReference type="NCBIfam" id="TIGR03561">
    <property type="entry name" value="organ_hyd_perox"/>
    <property type="match status" value="1"/>
</dbReference>
<dbReference type="Pfam" id="PF02566">
    <property type="entry name" value="OsmC"/>
    <property type="match status" value="1"/>
</dbReference>
<proteinExistence type="inferred from homology"/>
<dbReference type="PANTHER" id="PTHR33797:SF2">
    <property type="entry name" value="ORGANIC HYDROPEROXIDE RESISTANCE PROTEIN-LIKE"/>
    <property type="match status" value="1"/>
</dbReference>
<sequence length="153" mass="16863">MYLVQLYCKQYKRGISMKKIFSTKMINTGGRNGEVHSPDKSFNLDIIAPGRKVEGATNPEQLFAAGYSACFNSALDYIKKSKNIEGESTIEVTVSLYNLSQNEIPDVVLGVDITGHIEGVSAEETEELLKLTHKTCPYSRATQGNIEVTIKAI</sequence>
<accession>A0A0B8QRK1</accession>
<dbReference type="AlphaFoldDB" id="A0A0B8QRK1"/>
<dbReference type="Proteomes" id="UP000031847">
    <property type="component" value="Unassembled WGS sequence"/>
</dbReference>
<dbReference type="InterPro" id="IPR019953">
    <property type="entry name" value="OHR"/>
</dbReference>
<dbReference type="InterPro" id="IPR015946">
    <property type="entry name" value="KH_dom-like_a/b"/>
</dbReference>
<dbReference type="PANTHER" id="PTHR33797">
    <property type="entry name" value="ORGANIC HYDROPEROXIDE RESISTANCE PROTEIN-LIKE"/>
    <property type="match status" value="1"/>
</dbReference>